<evidence type="ECO:0000313" key="2">
    <source>
        <dbReference type="EMBL" id="RDB60991.1"/>
    </source>
</evidence>
<name>A0A369LN35_9ACTN</name>
<reference evidence="2 3" key="1">
    <citation type="journal article" date="2018" name="Elife">
        <title>Discovery and characterization of a prevalent human gut bacterial enzyme sufficient for the inactivation of a family of plant toxins.</title>
        <authorList>
            <person name="Koppel N."/>
            <person name="Bisanz J.E."/>
            <person name="Pandelia M.E."/>
            <person name="Turnbaugh P.J."/>
            <person name="Balskus E.P."/>
        </authorList>
    </citation>
    <scope>NUCLEOTIDE SEQUENCE [LARGE SCALE GENOMIC DNA]</scope>
    <source>
        <strain evidence="2 3">OB21 GAM31</strain>
    </source>
</reference>
<accession>A0A369LN35</accession>
<evidence type="ECO:0000313" key="3">
    <source>
        <dbReference type="Proteomes" id="UP000253975"/>
    </source>
</evidence>
<organism evidence="2 3">
    <name type="scientific">Slackia isoflavoniconvertens</name>
    <dbReference type="NCBI Taxonomy" id="572010"/>
    <lineage>
        <taxon>Bacteria</taxon>
        <taxon>Bacillati</taxon>
        <taxon>Actinomycetota</taxon>
        <taxon>Coriobacteriia</taxon>
        <taxon>Eggerthellales</taxon>
        <taxon>Eggerthellaceae</taxon>
        <taxon>Slackia</taxon>
    </lineage>
</organism>
<gene>
    <name evidence="2" type="ORF">C1881_00230</name>
</gene>
<evidence type="ECO:0000256" key="1">
    <source>
        <dbReference type="SAM" id="MobiDB-lite"/>
    </source>
</evidence>
<protein>
    <submittedName>
        <fullName evidence="2">Uncharacterized protein</fullName>
    </submittedName>
</protein>
<sequence>MAAEDEAVQLAFRTGTAAVQSASEIIKYLLEGLAQARRARAAGNRNDRIPARFARALTHGAANMVDGHGEKGIVSAETVRAQNPDQYREAMVFPGAVADNREDIQKLKRELMNHGVKFSVFDTVNPMDGSPAVSIGIQGRDMDIMTQALINIGVESFGMDRKELEECARGIERDDQNRYPRAFKRNGINWEFERTGDGRNSWVGSAGGHSREQYRVTLDPDDENKASFECTRNGRPVASAEVDATQGPELWKIGSDGAKEFYNEMKAEGAAFAAAPGMVLEAAIDRGCFISENKKKIDPKQAAAAEKNAALLSEALGNSRAASPESPVGQTKAAKKIAESKMQPSMPARNEGMHR</sequence>
<dbReference type="EMBL" id="PPTO01000001">
    <property type="protein sequence ID" value="RDB60991.1"/>
    <property type="molecule type" value="Genomic_DNA"/>
</dbReference>
<dbReference type="Proteomes" id="UP000253975">
    <property type="component" value="Unassembled WGS sequence"/>
</dbReference>
<feature type="region of interest" description="Disordered" evidence="1">
    <location>
        <begin position="316"/>
        <end position="355"/>
    </location>
</feature>
<dbReference type="RefSeq" id="WP_114557266.1">
    <property type="nucleotide sequence ID" value="NZ_PPTO01000001.1"/>
</dbReference>
<comment type="caution">
    <text evidence="2">The sequence shown here is derived from an EMBL/GenBank/DDBJ whole genome shotgun (WGS) entry which is preliminary data.</text>
</comment>
<proteinExistence type="predicted"/>
<dbReference type="AlphaFoldDB" id="A0A369LN35"/>